<evidence type="ECO:0000256" key="10">
    <source>
        <dbReference type="SAM" id="Phobius"/>
    </source>
</evidence>
<accession>A0ABR7MDX5</accession>
<keyword evidence="4" id="KW-1003">Cell membrane</keyword>
<evidence type="ECO:0000256" key="8">
    <source>
        <dbReference type="ARBA" id="ARBA00022989"/>
    </source>
</evidence>
<feature type="transmembrane region" description="Helical" evidence="10">
    <location>
        <begin position="169"/>
        <end position="190"/>
    </location>
</feature>
<comment type="caution">
    <text evidence="11">The sequence shown here is derived from an EMBL/GenBank/DDBJ whole genome shotgun (WGS) entry which is preliminary data.</text>
</comment>
<feature type="transmembrane region" description="Helical" evidence="10">
    <location>
        <begin position="36"/>
        <end position="60"/>
    </location>
</feature>
<evidence type="ECO:0000256" key="1">
    <source>
        <dbReference type="ARBA" id="ARBA00004651"/>
    </source>
</evidence>
<evidence type="ECO:0000313" key="12">
    <source>
        <dbReference type="Proteomes" id="UP000765802"/>
    </source>
</evidence>
<evidence type="ECO:0000256" key="5">
    <source>
        <dbReference type="ARBA" id="ARBA00022670"/>
    </source>
</evidence>
<protein>
    <recommendedName>
        <fullName evidence="3">Protease PrsW</fullName>
    </recommendedName>
</protein>
<dbReference type="PANTHER" id="PTHR36844">
    <property type="entry name" value="PROTEASE PRSW"/>
    <property type="match status" value="1"/>
</dbReference>
<dbReference type="Pfam" id="PF13367">
    <property type="entry name" value="PrsW-protease"/>
    <property type="match status" value="1"/>
</dbReference>
<feature type="transmembrane region" description="Helical" evidence="10">
    <location>
        <begin position="133"/>
        <end position="157"/>
    </location>
</feature>
<gene>
    <name evidence="11" type="ORF">BC349_19075</name>
</gene>
<feature type="transmembrane region" description="Helical" evidence="10">
    <location>
        <begin position="6"/>
        <end position="24"/>
    </location>
</feature>
<evidence type="ECO:0000256" key="9">
    <source>
        <dbReference type="ARBA" id="ARBA00023136"/>
    </source>
</evidence>
<dbReference type="InterPro" id="IPR026898">
    <property type="entry name" value="PrsW"/>
</dbReference>
<evidence type="ECO:0000256" key="4">
    <source>
        <dbReference type="ARBA" id="ARBA00022475"/>
    </source>
</evidence>
<evidence type="ECO:0000256" key="3">
    <source>
        <dbReference type="ARBA" id="ARBA00018997"/>
    </source>
</evidence>
<dbReference type="PIRSF" id="PIRSF016933">
    <property type="entry name" value="PrsW"/>
    <property type="match status" value="1"/>
</dbReference>
<keyword evidence="7" id="KW-0378">Hydrolase</keyword>
<keyword evidence="12" id="KW-1185">Reference proteome</keyword>
<reference evidence="11 12" key="1">
    <citation type="submission" date="2016-07" db="EMBL/GenBank/DDBJ databases">
        <title>Genome analysis of Flavihumibacter stibioxidans YS-17.</title>
        <authorList>
            <person name="Shi K."/>
            <person name="Han Y."/>
            <person name="Wang G."/>
        </authorList>
    </citation>
    <scope>NUCLEOTIDE SEQUENCE [LARGE SCALE GENOMIC DNA]</scope>
    <source>
        <strain evidence="11 12">YS-17</strain>
    </source>
</reference>
<sequence>MELLALALAPGIAIMWFIYSKDRYDKEPLRALIKSFFLGMLGIVPAVIMQLAAIGLLDWLMPANGWIYFILKAFIVVALTEEACKFMMVKWYAWPRPFFNEPFDGIVYGVMVAMGFATLENIGYVMQHGWQTAILRMFLSVPAHATFGVLMGYYLGLAKFTHDRHSKQLMVRGLLLSVLFHGLFDLFLFVQADDGITQKWSSGFLFGSAILSYLVAVRLSWQAIRMHQELSRNNLQSKEKTV</sequence>
<proteinExistence type="inferred from homology"/>
<dbReference type="InterPro" id="IPR023596">
    <property type="entry name" value="Peptidase_PrsW_arch/bac"/>
</dbReference>
<dbReference type="RefSeq" id="WP_187258480.1">
    <property type="nucleotide sequence ID" value="NZ_JBHULF010000006.1"/>
</dbReference>
<feature type="transmembrane region" description="Helical" evidence="10">
    <location>
        <begin position="202"/>
        <end position="221"/>
    </location>
</feature>
<keyword evidence="9 10" id="KW-0472">Membrane</keyword>
<evidence type="ECO:0000256" key="2">
    <source>
        <dbReference type="ARBA" id="ARBA00009165"/>
    </source>
</evidence>
<feature type="transmembrane region" description="Helical" evidence="10">
    <location>
        <begin position="105"/>
        <end position="127"/>
    </location>
</feature>
<comment type="similarity">
    <text evidence="2">Belongs to the protease PrsW family.</text>
</comment>
<evidence type="ECO:0000313" key="11">
    <source>
        <dbReference type="EMBL" id="MBC6493162.1"/>
    </source>
</evidence>
<feature type="transmembrane region" description="Helical" evidence="10">
    <location>
        <begin position="66"/>
        <end position="84"/>
    </location>
</feature>
<dbReference type="Proteomes" id="UP000765802">
    <property type="component" value="Unassembled WGS sequence"/>
</dbReference>
<dbReference type="EMBL" id="MBUA01000031">
    <property type="protein sequence ID" value="MBC6493162.1"/>
    <property type="molecule type" value="Genomic_DNA"/>
</dbReference>
<evidence type="ECO:0000256" key="6">
    <source>
        <dbReference type="ARBA" id="ARBA00022692"/>
    </source>
</evidence>
<evidence type="ECO:0000256" key="7">
    <source>
        <dbReference type="ARBA" id="ARBA00022801"/>
    </source>
</evidence>
<keyword evidence="5" id="KW-0645">Protease</keyword>
<keyword evidence="8 10" id="KW-1133">Transmembrane helix</keyword>
<keyword evidence="6 10" id="KW-0812">Transmembrane</keyword>
<comment type="subcellular location">
    <subcellularLocation>
        <location evidence="1">Cell membrane</location>
        <topology evidence="1">Multi-pass membrane protein</topology>
    </subcellularLocation>
</comment>
<organism evidence="11 12">
    <name type="scientific">Flavihumibacter stibioxidans</name>
    <dbReference type="NCBI Taxonomy" id="1834163"/>
    <lineage>
        <taxon>Bacteria</taxon>
        <taxon>Pseudomonadati</taxon>
        <taxon>Bacteroidota</taxon>
        <taxon>Chitinophagia</taxon>
        <taxon>Chitinophagales</taxon>
        <taxon>Chitinophagaceae</taxon>
        <taxon>Flavihumibacter</taxon>
    </lineage>
</organism>
<name>A0ABR7MDX5_9BACT</name>
<dbReference type="PANTHER" id="PTHR36844:SF1">
    <property type="entry name" value="PROTEASE PRSW"/>
    <property type="match status" value="1"/>
</dbReference>